<comment type="cofactor">
    <cofactor evidence="2">
        <name>Mg(2+)</name>
        <dbReference type="ChEBI" id="CHEBI:18420"/>
    </cofactor>
</comment>
<dbReference type="Proteomes" id="UP000249185">
    <property type="component" value="Unassembled WGS sequence"/>
</dbReference>
<evidence type="ECO:0000256" key="1">
    <source>
        <dbReference type="ARBA" id="ARBA00022801"/>
    </source>
</evidence>
<dbReference type="EC" id="3.1.3.12" evidence="2"/>
<dbReference type="InterPro" id="IPR036412">
    <property type="entry name" value="HAD-like_sf"/>
</dbReference>
<comment type="function">
    <text evidence="2">Removes the phosphate from trehalose 6-phosphate to produce free trehalose.</text>
</comment>
<protein>
    <recommendedName>
        <fullName evidence="2">Trehalose 6-phosphate phosphatase</fullName>
        <ecNumber evidence="2">3.1.3.12</ecNumber>
    </recommendedName>
</protein>
<evidence type="ECO:0000313" key="3">
    <source>
        <dbReference type="EMBL" id="PZQ45847.1"/>
    </source>
</evidence>
<dbReference type="InterPro" id="IPR023214">
    <property type="entry name" value="HAD_sf"/>
</dbReference>
<dbReference type="Gene3D" id="3.40.50.1000">
    <property type="entry name" value="HAD superfamily/HAD-like"/>
    <property type="match status" value="1"/>
</dbReference>
<comment type="similarity">
    <text evidence="2">Belongs to the trehalose phosphatase family.</text>
</comment>
<dbReference type="PANTHER" id="PTHR43768:SF3">
    <property type="entry name" value="TREHALOSE 6-PHOSPHATE PHOSPHATASE"/>
    <property type="match status" value="1"/>
</dbReference>
<comment type="pathway">
    <text evidence="2">Glycan biosynthesis; trehalose biosynthesis.</text>
</comment>
<dbReference type="SUPFAM" id="SSF56784">
    <property type="entry name" value="HAD-like"/>
    <property type="match status" value="1"/>
</dbReference>
<organism evidence="3 4">
    <name type="scientific">Rhodovulum sulfidophilum</name>
    <name type="common">Rhodobacter sulfidophilus</name>
    <dbReference type="NCBI Taxonomy" id="35806"/>
    <lineage>
        <taxon>Bacteria</taxon>
        <taxon>Pseudomonadati</taxon>
        <taxon>Pseudomonadota</taxon>
        <taxon>Alphaproteobacteria</taxon>
        <taxon>Rhodobacterales</taxon>
        <taxon>Paracoccaceae</taxon>
        <taxon>Rhodovulum</taxon>
    </lineage>
</organism>
<name>A0A2W5PMH1_RHOSU</name>
<dbReference type="GO" id="GO:0004805">
    <property type="term" value="F:trehalose-phosphatase activity"/>
    <property type="evidence" value="ECO:0007669"/>
    <property type="project" value="UniProtKB-EC"/>
</dbReference>
<dbReference type="GO" id="GO:0046872">
    <property type="term" value="F:metal ion binding"/>
    <property type="evidence" value="ECO:0007669"/>
    <property type="project" value="UniProtKB-KW"/>
</dbReference>
<dbReference type="UniPathway" id="UPA00299"/>
<comment type="caution">
    <text evidence="3">The sequence shown here is derived from an EMBL/GenBank/DDBJ whole genome shotgun (WGS) entry which is preliminary data.</text>
</comment>
<dbReference type="AlphaFoldDB" id="A0A2W5PMH1"/>
<dbReference type="EMBL" id="QFPW01000037">
    <property type="protein sequence ID" value="PZQ45847.1"/>
    <property type="molecule type" value="Genomic_DNA"/>
</dbReference>
<evidence type="ECO:0000313" key="4">
    <source>
        <dbReference type="Proteomes" id="UP000249185"/>
    </source>
</evidence>
<dbReference type="InterPro" id="IPR044651">
    <property type="entry name" value="OTSB-like"/>
</dbReference>
<keyword evidence="2" id="KW-0460">Magnesium</keyword>
<proteinExistence type="inferred from homology"/>
<dbReference type="PANTHER" id="PTHR43768">
    <property type="entry name" value="TREHALOSE 6-PHOSPHATE PHOSPHATASE"/>
    <property type="match status" value="1"/>
</dbReference>
<dbReference type="GO" id="GO:0005992">
    <property type="term" value="P:trehalose biosynthetic process"/>
    <property type="evidence" value="ECO:0007669"/>
    <property type="project" value="UniProtKB-UniPathway"/>
</dbReference>
<sequence>MPDLAALRLDPGDALFLDLDGTLAELRDDPDAVRLDPATVAALEALAEALAGAVVLISGRDIRDLDARAPRGLWRAGGHGLEIAPPGAAPAAAAADPDPAMLARLRAEVAAFPGARVEVKGPILALHYRAAPGAGAALIAAAEAAAAAAPGHVAQSGHMVVEVKPGVANKGRALEGLAARPPFAGRRPVMIGDDTTDEDAMRAATTLGGFGVKVGPGDSAARYRAADPAAVRAWLAREAARIAQSFPLPQA</sequence>
<evidence type="ECO:0000256" key="2">
    <source>
        <dbReference type="RuleBase" id="RU361117"/>
    </source>
</evidence>
<comment type="catalytic activity">
    <reaction evidence="2">
        <text>alpha,alpha-trehalose 6-phosphate + H2O = alpha,alpha-trehalose + phosphate</text>
        <dbReference type="Rhea" id="RHEA:23420"/>
        <dbReference type="ChEBI" id="CHEBI:15377"/>
        <dbReference type="ChEBI" id="CHEBI:16551"/>
        <dbReference type="ChEBI" id="CHEBI:43474"/>
        <dbReference type="ChEBI" id="CHEBI:58429"/>
        <dbReference type="EC" id="3.1.3.12"/>
    </reaction>
</comment>
<dbReference type="Gene3D" id="3.30.70.1020">
    <property type="entry name" value="Trehalose-6-phosphate phosphatase related protein, domain 2"/>
    <property type="match status" value="1"/>
</dbReference>
<dbReference type="InterPro" id="IPR003337">
    <property type="entry name" value="Trehalose_PPase"/>
</dbReference>
<dbReference type="Pfam" id="PF02358">
    <property type="entry name" value="Trehalose_PPase"/>
    <property type="match status" value="1"/>
</dbReference>
<dbReference type="NCBIfam" id="TIGR00685">
    <property type="entry name" value="T6PP"/>
    <property type="match status" value="1"/>
</dbReference>
<keyword evidence="2" id="KW-0479">Metal-binding</keyword>
<keyword evidence="1 2" id="KW-0378">Hydrolase</keyword>
<gene>
    <name evidence="3" type="primary">otsB</name>
    <name evidence="3" type="ORF">DI556_21895</name>
</gene>
<reference evidence="3 4" key="1">
    <citation type="submission" date="2017-08" db="EMBL/GenBank/DDBJ databases">
        <title>Infants hospitalized years apart are colonized by the same room-sourced microbial strains.</title>
        <authorList>
            <person name="Brooks B."/>
            <person name="Olm M.R."/>
            <person name="Firek B.A."/>
            <person name="Baker R."/>
            <person name="Thomas B.C."/>
            <person name="Morowitz M.J."/>
            <person name="Banfield J.F."/>
        </authorList>
    </citation>
    <scope>NUCLEOTIDE SEQUENCE [LARGE SCALE GENOMIC DNA]</scope>
    <source>
        <strain evidence="3">S2_005_002_R2_34</strain>
    </source>
</reference>
<accession>A0A2W5PMH1</accession>